<dbReference type="Gene3D" id="3.30.230.10">
    <property type="match status" value="1"/>
</dbReference>
<evidence type="ECO:0000256" key="5">
    <source>
        <dbReference type="ARBA" id="ARBA00022884"/>
    </source>
</evidence>
<dbReference type="AlphaFoldDB" id="A0A916VVK1"/>
<dbReference type="PANTHER" id="PTHR33992">
    <property type="entry name" value="RIBONUCLEASE P PROTEIN COMPONENT"/>
    <property type="match status" value="1"/>
</dbReference>
<dbReference type="InterPro" id="IPR014721">
    <property type="entry name" value="Ribsml_uS5_D2-typ_fold_subgr"/>
</dbReference>
<dbReference type="Proteomes" id="UP000596977">
    <property type="component" value="Unassembled WGS sequence"/>
</dbReference>
<dbReference type="NCBIfam" id="TIGR00188">
    <property type="entry name" value="rnpA"/>
    <property type="match status" value="1"/>
</dbReference>
<evidence type="ECO:0000313" key="7">
    <source>
        <dbReference type="EMBL" id="GGA41200.1"/>
    </source>
</evidence>
<evidence type="ECO:0000313" key="8">
    <source>
        <dbReference type="Proteomes" id="UP000596977"/>
    </source>
</evidence>
<keyword evidence="8" id="KW-1185">Reference proteome</keyword>
<dbReference type="EC" id="3.1.26.5" evidence="6"/>
<sequence>MPVRRLKKRVQFLKAARGSKIAARGFVLQAIKVADPTPGVGYTVTKKTGNAPERSRIKRRLRAAVADCSGALVAGHDYVLIGRRASLTEPFDTLVTGLGSALRRIHTQKPQRTEAKP</sequence>
<keyword evidence="4" id="KW-0378">Hydrolase</keyword>
<gene>
    <name evidence="7" type="primary">rnpA</name>
    <name evidence="7" type="ORF">GCM10011499_08500</name>
</gene>
<dbReference type="GO" id="GO:0000049">
    <property type="term" value="F:tRNA binding"/>
    <property type="evidence" value="ECO:0007669"/>
    <property type="project" value="InterPro"/>
</dbReference>
<evidence type="ECO:0000256" key="3">
    <source>
        <dbReference type="ARBA" id="ARBA00022759"/>
    </source>
</evidence>
<evidence type="ECO:0000256" key="4">
    <source>
        <dbReference type="ARBA" id="ARBA00022801"/>
    </source>
</evidence>
<dbReference type="InterPro" id="IPR000100">
    <property type="entry name" value="RNase_P"/>
</dbReference>
<dbReference type="PANTHER" id="PTHR33992:SF1">
    <property type="entry name" value="RIBONUCLEASE P PROTEIN COMPONENT"/>
    <property type="match status" value="1"/>
</dbReference>
<dbReference type="InterPro" id="IPR020568">
    <property type="entry name" value="Ribosomal_Su5_D2-typ_SF"/>
</dbReference>
<dbReference type="EMBL" id="BMKB01000001">
    <property type="protein sequence ID" value="GGA41200.1"/>
    <property type="molecule type" value="Genomic_DNA"/>
</dbReference>
<keyword evidence="1" id="KW-0819">tRNA processing</keyword>
<accession>A0A916VVK1</accession>
<reference evidence="7 8" key="1">
    <citation type="journal article" date="2014" name="Int. J. Syst. Evol. Microbiol.">
        <title>Complete genome sequence of Corynebacterium casei LMG S-19264T (=DSM 44701T), isolated from a smear-ripened cheese.</title>
        <authorList>
            <consortium name="US DOE Joint Genome Institute (JGI-PGF)"/>
            <person name="Walter F."/>
            <person name="Albersmeier A."/>
            <person name="Kalinowski J."/>
            <person name="Ruckert C."/>
        </authorList>
    </citation>
    <scope>NUCLEOTIDE SEQUENCE [LARGE SCALE GENOMIC DNA]</scope>
    <source>
        <strain evidence="7 8">CGMCC 1.15896</strain>
    </source>
</reference>
<keyword evidence="2" id="KW-0540">Nuclease</keyword>
<evidence type="ECO:0000256" key="6">
    <source>
        <dbReference type="NCBIfam" id="TIGR00188"/>
    </source>
</evidence>
<protein>
    <recommendedName>
        <fullName evidence="6">Ribonuclease P protein component</fullName>
        <ecNumber evidence="6">3.1.26.5</ecNumber>
    </recommendedName>
</protein>
<keyword evidence="3" id="KW-0255">Endonuclease</keyword>
<dbReference type="GO" id="GO:0030677">
    <property type="term" value="C:ribonuclease P complex"/>
    <property type="evidence" value="ECO:0007669"/>
    <property type="project" value="TreeGrafter"/>
</dbReference>
<keyword evidence="5" id="KW-0694">RNA-binding</keyword>
<evidence type="ECO:0000256" key="1">
    <source>
        <dbReference type="ARBA" id="ARBA00022694"/>
    </source>
</evidence>
<name>A0A916VVK1_9HYPH</name>
<organism evidence="7 8">
    <name type="scientific">Pelagibacterium lentulum</name>
    <dbReference type="NCBI Taxonomy" id="2029865"/>
    <lineage>
        <taxon>Bacteria</taxon>
        <taxon>Pseudomonadati</taxon>
        <taxon>Pseudomonadota</taxon>
        <taxon>Alphaproteobacteria</taxon>
        <taxon>Hyphomicrobiales</taxon>
        <taxon>Devosiaceae</taxon>
        <taxon>Pelagibacterium</taxon>
    </lineage>
</organism>
<dbReference type="GO" id="GO:0042781">
    <property type="term" value="F:3'-tRNA processing endoribonuclease activity"/>
    <property type="evidence" value="ECO:0007669"/>
    <property type="project" value="TreeGrafter"/>
</dbReference>
<dbReference type="Pfam" id="PF00825">
    <property type="entry name" value="Ribonuclease_P"/>
    <property type="match status" value="1"/>
</dbReference>
<comment type="caution">
    <text evidence="7">The sequence shown here is derived from an EMBL/GenBank/DDBJ whole genome shotgun (WGS) entry which is preliminary data.</text>
</comment>
<proteinExistence type="predicted"/>
<dbReference type="SUPFAM" id="SSF54211">
    <property type="entry name" value="Ribosomal protein S5 domain 2-like"/>
    <property type="match status" value="1"/>
</dbReference>
<evidence type="ECO:0000256" key="2">
    <source>
        <dbReference type="ARBA" id="ARBA00022722"/>
    </source>
</evidence>
<dbReference type="GO" id="GO:0004526">
    <property type="term" value="F:ribonuclease P activity"/>
    <property type="evidence" value="ECO:0007669"/>
    <property type="project" value="UniProtKB-UniRule"/>
</dbReference>